<proteinExistence type="predicted"/>
<dbReference type="AlphaFoldDB" id="A0AA39JGP5"/>
<dbReference type="PANTHER" id="PTHR40465">
    <property type="entry name" value="CHROMOSOME 1, WHOLE GENOME SHOTGUN SEQUENCE"/>
    <property type="match status" value="1"/>
</dbReference>
<keyword evidence="1" id="KW-0472">Membrane</keyword>
<evidence type="ECO:0000313" key="3">
    <source>
        <dbReference type="Proteomes" id="UP001175226"/>
    </source>
</evidence>
<keyword evidence="3" id="KW-1185">Reference proteome</keyword>
<keyword evidence="1" id="KW-0812">Transmembrane</keyword>
<keyword evidence="1" id="KW-1133">Transmembrane helix</keyword>
<dbReference type="PANTHER" id="PTHR40465:SF1">
    <property type="entry name" value="DUF6534 DOMAIN-CONTAINING PROTEIN"/>
    <property type="match status" value="1"/>
</dbReference>
<accession>A0AA39JGP5</accession>
<gene>
    <name evidence="2" type="ORF">EV421DRAFT_1904231</name>
</gene>
<sequence length="141" mass="16539">MSLQSSIVLPSVGNTFGACYIGSVIATILYGISNLQVLIYYKRYPNDWWVYRYLVALLWVLDTFHIAFSTHALYFYLITMFRNFLGALESDLWSMKLQLSLSNFIVVYVQWYGSYSHSGDLNQWRLMVTIRIYAIQLWKCS</sequence>
<dbReference type="EMBL" id="JAUEPT010000026">
    <property type="protein sequence ID" value="KAK0442465.1"/>
    <property type="molecule type" value="Genomic_DNA"/>
</dbReference>
<evidence type="ECO:0000256" key="1">
    <source>
        <dbReference type="SAM" id="Phobius"/>
    </source>
</evidence>
<comment type="caution">
    <text evidence="2">The sequence shown here is derived from an EMBL/GenBank/DDBJ whole genome shotgun (WGS) entry which is preliminary data.</text>
</comment>
<name>A0AA39JGP5_9AGAR</name>
<reference evidence="2" key="1">
    <citation type="submission" date="2023-06" db="EMBL/GenBank/DDBJ databases">
        <authorList>
            <consortium name="Lawrence Berkeley National Laboratory"/>
            <person name="Ahrendt S."/>
            <person name="Sahu N."/>
            <person name="Indic B."/>
            <person name="Wong-Bajracharya J."/>
            <person name="Merenyi Z."/>
            <person name="Ke H.-M."/>
            <person name="Monk M."/>
            <person name="Kocsube S."/>
            <person name="Drula E."/>
            <person name="Lipzen A."/>
            <person name="Balint B."/>
            <person name="Henrissat B."/>
            <person name="Andreopoulos B."/>
            <person name="Martin F.M."/>
            <person name="Harder C.B."/>
            <person name="Rigling D."/>
            <person name="Ford K.L."/>
            <person name="Foster G.D."/>
            <person name="Pangilinan J."/>
            <person name="Papanicolaou A."/>
            <person name="Barry K."/>
            <person name="LaButti K."/>
            <person name="Viragh M."/>
            <person name="Koriabine M."/>
            <person name="Yan M."/>
            <person name="Riley R."/>
            <person name="Champramary S."/>
            <person name="Plett K.L."/>
            <person name="Tsai I.J."/>
            <person name="Slot J."/>
            <person name="Sipos G."/>
            <person name="Plett J."/>
            <person name="Nagy L.G."/>
            <person name="Grigoriev I.V."/>
        </authorList>
    </citation>
    <scope>NUCLEOTIDE SEQUENCE</scope>
    <source>
        <strain evidence="2">FPL87.14</strain>
    </source>
</reference>
<feature type="transmembrane region" description="Helical" evidence="1">
    <location>
        <begin position="53"/>
        <end position="77"/>
    </location>
</feature>
<protein>
    <submittedName>
        <fullName evidence="2">Uncharacterized protein</fullName>
    </submittedName>
</protein>
<organism evidence="2 3">
    <name type="scientific">Armillaria borealis</name>
    <dbReference type="NCBI Taxonomy" id="47425"/>
    <lineage>
        <taxon>Eukaryota</taxon>
        <taxon>Fungi</taxon>
        <taxon>Dikarya</taxon>
        <taxon>Basidiomycota</taxon>
        <taxon>Agaricomycotina</taxon>
        <taxon>Agaricomycetes</taxon>
        <taxon>Agaricomycetidae</taxon>
        <taxon>Agaricales</taxon>
        <taxon>Marasmiineae</taxon>
        <taxon>Physalacriaceae</taxon>
        <taxon>Armillaria</taxon>
    </lineage>
</organism>
<dbReference type="Proteomes" id="UP001175226">
    <property type="component" value="Unassembled WGS sequence"/>
</dbReference>
<feature type="transmembrane region" description="Helical" evidence="1">
    <location>
        <begin position="20"/>
        <end position="41"/>
    </location>
</feature>
<evidence type="ECO:0000313" key="2">
    <source>
        <dbReference type="EMBL" id="KAK0442465.1"/>
    </source>
</evidence>